<name>A0A6I4TW44_9SPHN</name>
<gene>
    <name evidence="1" type="ORF">GRI97_10765</name>
</gene>
<organism evidence="1 2">
    <name type="scientific">Croceibacterium xixiisoli</name>
    <dbReference type="NCBI Taxonomy" id="1476466"/>
    <lineage>
        <taxon>Bacteria</taxon>
        <taxon>Pseudomonadati</taxon>
        <taxon>Pseudomonadota</taxon>
        <taxon>Alphaproteobacteria</taxon>
        <taxon>Sphingomonadales</taxon>
        <taxon>Erythrobacteraceae</taxon>
        <taxon>Croceibacterium</taxon>
    </lineage>
</organism>
<dbReference type="AlphaFoldDB" id="A0A6I4TW44"/>
<evidence type="ECO:0000313" key="1">
    <source>
        <dbReference type="EMBL" id="MXO99470.1"/>
    </source>
</evidence>
<comment type="caution">
    <text evidence="1">The sequence shown here is derived from an EMBL/GenBank/DDBJ whole genome shotgun (WGS) entry which is preliminary data.</text>
</comment>
<dbReference type="OrthoDB" id="4630773at2"/>
<reference evidence="1 2" key="1">
    <citation type="submission" date="2019-12" db="EMBL/GenBank/DDBJ databases">
        <title>Genomic-based taxomic classification of the family Erythrobacteraceae.</title>
        <authorList>
            <person name="Xu L."/>
        </authorList>
    </citation>
    <scope>NUCLEOTIDE SEQUENCE [LARGE SCALE GENOMIC DNA]</scope>
    <source>
        <strain evidence="1 2">S36</strain>
    </source>
</reference>
<dbReference type="RefSeq" id="WP_161391188.1">
    <property type="nucleotide sequence ID" value="NZ_JBHSCP010000001.1"/>
</dbReference>
<dbReference type="EMBL" id="WTYJ01000002">
    <property type="protein sequence ID" value="MXO99470.1"/>
    <property type="molecule type" value="Genomic_DNA"/>
</dbReference>
<dbReference type="Proteomes" id="UP000469430">
    <property type="component" value="Unassembled WGS sequence"/>
</dbReference>
<proteinExistence type="predicted"/>
<accession>A0A6I4TW44</accession>
<protein>
    <submittedName>
        <fullName evidence="1">Uncharacterized protein</fullName>
    </submittedName>
</protein>
<sequence length="116" mass="12532">MQGTGGKGSPDYAAVTSREAAQRLVEQGLLVPMLLLPEIFGGDAHPANVVFVPPFAAGIKQQADEDIIRPLVQAGKVTRYNAQPEYSGDSFVPVTIRVHASDPEEFSETIRVWRGV</sequence>
<keyword evidence="2" id="KW-1185">Reference proteome</keyword>
<evidence type="ECO:0000313" key="2">
    <source>
        <dbReference type="Proteomes" id="UP000469430"/>
    </source>
</evidence>